<evidence type="ECO:0000259" key="4">
    <source>
        <dbReference type="PROSITE" id="PS50995"/>
    </source>
</evidence>
<evidence type="ECO:0000256" key="2">
    <source>
        <dbReference type="ARBA" id="ARBA00023125"/>
    </source>
</evidence>
<name>A0ABR6RD05_9BURK</name>
<evidence type="ECO:0000256" key="1">
    <source>
        <dbReference type="ARBA" id="ARBA00023015"/>
    </source>
</evidence>
<sequence>MPDSPAPITPSPLDAHLGFWMRFVSNHVSGRFQQMLEVKGVSVTEWVALRTLWTQPETRHMELIQALGMTKGAASKIVSRLEEKGLAARHYKDGDLREQYLVLTAAGMKLVPELAELADANDDHFFGHLEAQDRRILMGLMKALVQHHRFQTIPVS</sequence>
<dbReference type="InterPro" id="IPR036388">
    <property type="entry name" value="WH-like_DNA-bd_sf"/>
</dbReference>
<dbReference type="PRINTS" id="PR00598">
    <property type="entry name" value="HTHMARR"/>
</dbReference>
<dbReference type="PANTHER" id="PTHR42756:SF1">
    <property type="entry name" value="TRANSCRIPTIONAL REPRESSOR OF EMRAB OPERON"/>
    <property type="match status" value="1"/>
</dbReference>
<dbReference type="Gene3D" id="1.10.10.10">
    <property type="entry name" value="Winged helix-like DNA-binding domain superfamily/Winged helix DNA-binding domain"/>
    <property type="match status" value="1"/>
</dbReference>
<dbReference type="RefSeq" id="WP_184706113.1">
    <property type="nucleotide sequence ID" value="NZ_JACHKZ010000005.1"/>
</dbReference>
<dbReference type="GO" id="GO:0003677">
    <property type="term" value="F:DNA binding"/>
    <property type="evidence" value="ECO:0007669"/>
    <property type="project" value="UniProtKB-KW"/>
</dbReference>
<dbReference type="InterPro" id="IPR000835">
    <property type="entry name" value="HTH_MarR-typ"/>
</dbReference>
<organism evidence="5 6">
    <name type="scientific">Comamonas odontotermitis</name>
    <dbReference type="NCBI Taxonomy" id="379895"/>
    <lineage>
        <taxon>Bacteria</taxon>
        <taxon>Pseudomonadati</taxon>
        <taxon>Pseudomonadota</taxon>
        <taxon>Betaproteobacteria</taxon>
        <taxon>Burkholderiales</taxon>
        <taxon>Comamonadaceae</taxon>
        <taxon>Comamonas</taxon>
    </lineage>
</organism>
<dbReference type="Proteomes" id="UP000562492">
    <property type="component" value="Unassembled WGS sequence"/>
</dbReference>
<dbReference type="PANTHER" id="PTHR42756">
    <property type="entry name" value="TRANSCRIPTIONAL REGULATOR, MARR"/>
    <property type="match status" value="1"/>
</dbReference>
<protein>
    <submittedName>
        <fullName evidence="5">DNA-binding MarR family transcriptional regulator</fullName>
    </submittedName>
</protein>
<comment type="caution">
    <text evidence="5">The sequence shown here is derived from an EMBL/GenBank/DDBJ whole genome shotgun (WGS) entry which is preliminary data.</text>
</comment>
<keyword evidence="1" id="KW-0805">Transcription regulation</keyword>
<reference evidence="5 6" key="1">
    <citation type="submission" date="2020-08" db="EMBL/GenBank/DDBJ databases">
        <title>Functional genomics of gut bacteria from endangered species of beetles.</title>
        <authorList>
            <person name="Carlos-Shanley C."/>
        </authorList>
    </citation>
    <scope>NUCLEOTIDE SEQUENCE [LARGE SCALE GENOMIC DNA]</scope>
    <source>
        <strain evidence="5 6">S00124</strain>
    </source>
</reference>
<evidence type="ECO:0000256" key="3">
    <source>
        <dbReference type="ARBA" id="ARBA00023163"/>
    </source>
</evidence>
<accession>A0ABR6RD05</accession>
<keyword evidence="6" id="KW-1185">Reference proteome</keyword>
<evidence type="ECO:0000313" key="6">
    <source>
        <dbReference type="Proteomes" id="UP000562492"/>
    </source>
</evidence>
<dbReference type="SMART" id="SM00347">
    <property type="entry name" value="HTH_MARR"/>
    <property type="match status" value="1"/>
</dbReference>
<dbReference type="EMBL" id="JACHKZ010000005">
    <property type="protein sequence ID" value="MBB6577036.1"/>
    <property type="molecule type" value="Genomic_DNA"/>
</dbReference>
<keyword evidence="2 5" id="KW-0238">DNA-binding</keyword>
<feature type="domain" description="HTH marR-type" evidence="4">
    <location>
        <begin position="14"/>
        <end position="146"/>
    </location>
</feature>
<gene>
    <name evidence="5" type="ORF">HNP33_001087</name>
</gene>
<proteinExistence type="predicted"/>
<dbReference type="SUPFAM" id="SSF46785">
    <property type="entry name" value="Winged helix' DNA-binding domain"/>
    <property type="match status" value="1"/>
</dbReference>
<dbReference type="Pfam" id="PF01047">
    <property type="entry name" value="MarR"/>
    <property type="match status" value="1"/>
</dbReference>
<dbReference type="InterPro" id="IPR036390">
    <property type="entry name" value="WH_DNA-bd_sf"/>
</dbReference>
<dbReference type="PROSITE" id="PS50995">
    <property type="entry name" value="HTH_MARR_2"/>
    <property type="match status" value="1"/>
</dbReference>
<evidence type="ECO:0000313" key="5">
    <source>
        <dbReference type="EMBL" id="MBB6577036.1"/>
    </source>
</evidence>
<keyword evidence="3" id="KW-0804">Transcription</keyword>